<organism evidence="1 2">
    <name type="scientific">Nocardia fusca</name>
    <dbReference type="NCBI Taxonomy" id="941183"/>
    <lineage>
        <taxon>Bacteria</taxon>
        <taxon>Bacillati</taxon>
        <taxon>Actinomycetota</taxon>
        <taxon>Actinomycetes</taxon>
        <taxon>Mycobacteriales</taxon>
        <taxon>Nocardiaceae</taxon>
        <taxon>Nocardia</taxon>
    </lineage>
</organism>
<dbReference type="InterPro" id="IPR004401">
    <property type="entry name" value="YbaB/EbfC"/>
</dbReference>
<dbReference type="InterPro" id="IPR036894">
    <property type="entry name" value="YbaB-like_sf"/>
</dbReference>
<comment type="caution">
    <text evidence="1">The sequence shown here is derived from an EMBL/GenBank/DDBJ whole genome shotgun (WGS) entry which is preliminary data.</text>
</comment>
<evidence type="ECO:0000313" key="1">
    <source>
        <dbReference type="EMBL" id="MEV0365698.1"/>
    </source>
</evidence>
<dbReference type="Gene3D" id="3.30.1310.10">
    <property type="entry name" value="Nucleoid-associated protein YbaB-like domain"/>
    <property type="match status" value="1"/>
</dbReference>
<evidence type="ECO:0000313" key="2">
    <source>
        <dbReference type="Proteomes" id="UP001551658"/>
    </source>
</evidence>
<reference evidence="1 2" key="1">
    <citation type="submission" date="2024-06" db="EMBL/GenBank/DDBJ databases">
        <title>The Natural Products Discovery Center: Release of the First 8490 Sequenced Strains for Exploring Actinobacteria Biosynthetic Diversity.</title>
        <authorList>
            <person name="Kalkreuter E."/>
            <person name="Kautsar S.A."/>
            <person name="Yang D."/>
            <person name="Bader C.D."/>
            <person name="Teijaro C.N."/>
            <person name="Fluegel L."/>
            <person name="Davis C.M."/>
            <person name="Simpson J.R."/>
            <person name="Lauterbach L."/>
            <person name="Steele A.D."/>
            <person name="Gui C."/>
            <person name="Meng S."/>
            <person name="Li G."/>
            <person name="Viehrig K."/>
            <person name="Ye F."/>
            <person name="Su P."/>
            <person name="Kiefer A.F."/>
            <person name="Nichols A."/>
            <person name="Cepeda A.J."/>
            <person name="Yan W."/>
            <person name="Fan B."/>
            <person name="Jiang Y."/>
            <person name="Adhikari A."/>
            <person name="Zheng C.-J."/>
            <person name="Schuster L."/>
            <person name="Cowan T.M."/>
            <person name="Smanski M.J."/>
            <person name="Chevrette M.G."/>
            <person name="De Carvalho L.P.S."/>
            <person name="Shen B."/>
        </authorList>
    </citation>
    <scope>NUCLEOTIDE SEQUENCE [LARGE SCALE GENOMIC DNA]</scope>
    <source>
        <strain evidence="1 2">NPDC050671</strain>
    </source>
</reference>
<protein>
    <submittedName>
        <fullName evidence="1">YbaB/EbfC family nucleoid-associated protein</fullName>
    </submittedName>
</protein>
<dbReference type="SUPFAM" id="SSF82607">
    <property type="entry name" value="YbaB-like"/>
    <property type="match status" value="1"/>
</dbReference>
<dbReference type="RefSeq" id="WP_357982476.1">
    <property type="nucleotide sequence ID" value="NZ_JBFAIH010000015.1"/>
</dbReference>
<sequence>MSEAMDALEARVNRQLNLMRDLGEELGAIRVRETSPDGAVTVEVDGNAALCDLVFSEAIAQMSPREFDSVVVATAGRAAHLAIARRAELVNAFNSELAETAADASREG</sequence>
<keyword evidence="2" id="KW-1185">Reference proteome</keyword>
<name>A0ABV3FDT3_9NOCA</name>
<dbReference type="EMBL" id="JBFAIH010000015">
    <property type="protein sequence ID" value="MEV0365698.1"/>
    <property type="molecule type" value="Genomic_DNA"/>
</dbReference>
<accession>A0ABV3FDT3</accession>
<dbReference type="Proteomes" id="UP001551658">
    <property type="component" value="Unassembled WGS sequence"/>
</dbReference>
<gene>
    <name evidence="1" type="ORF">AB0H72_23660</name>
</gene>
<dbReference type="Pfam" id="PF02575">
    <property type="entry name" value="YbaB_DNA_bd"/>
    <property type="match status" value="1"/>
</dbReference>
<proteinExistence type="predicted"/>